<dbReference type="EMBL" id="RCMG01002065">
    <property type="protein sequence ID" value="KAG2815302.1"/>
    <property type="molecule type" value="Genomic_DNA"/>
</dbReference>
<dbReference type="EMBL" id="RCML01002135">
    <property type="protein sequence ID" value="KAG2958889.1"/>
    <property type="molecule type" value="Genomic_DNA"/>
</dbReference>
<dbReference type="AlphaFoldDB" id="A0A329RHK7"/>
<dbReference type="Proteomes" id="UP000736787">
    <property type="component" value="Unassembled WGS sequence"/>
</dbReference>
<dbReference type="EMBL" id="RCMI01001291">
    <property type="protein sequence ID" value="KAG2887113.1"/>
    <property type="molecule type" value="Genomic_DNA"/>
</dbReference>
<dbReference type="EMBL" id="RCMV01002317">
    <property type="protein sequence ID" value="KAG3203355.1"/>
    <property type="molecule type" value="Genomic_DNA"/>
</dbReference>
<accession>A0A329RHK7</accession>
<evidence type="ECO:0000313" key="2">
    <source>
        <dbReference type="EMBL" id="KAG2884066.1"/>
    </source>
</evidence>
<dbReference type="EMBL" id="RCMK01002161">
    <property type="protein sequence ID" value="KAG2884066.1"/>
    <property type="molecule type" value="Genomic_DNA"/>
</dbReference>
<evidence type="ECO:0000313" key="7">
    <source>
        <dbReference type="Proteomes" id="UP000251314"/>
    </source>
</evidence>
<evidence type="ECO:0000313" key="4">
    <source>
        <dbReference type="EMBL" id="KAG2958889.1"/>
    </source>
</evidence>
<gene>
    <name evidence="6" type="ORF">PC110_g19721</name>
    <name evidence="1" type="ORF">PC113_g23221</name>
    <name evidence="3" type="ORF">PC115_g20461</name>
    <name evidence="2" type="ORF">PC117_g25886</name>
    <name evidence="4" type="ORF">PC118_g23294</name>
    <name evidence="5" type="ORF">PC129_g22905</name>
</gene>
<reference evidence="6 7" key="1">
    <citation type="submission" date="2018-01" db="EMBL/GenBank/DDBJ databases">
        <title>Draft genome of the strawberry crown rot pathogen Phytophthora cactorum.</title>
        <authorList>
            <person name="Armitage A.D."/>
            <person name="Lysoe E."/>
            <person name="Nellist C.F."/>
            <person name="Harrison R.J."/>
            <person name="Brurberg M.B."/>
        </authorList>
    </citation>
    <scope>NUCLEOTIDE SEQUENCE [LARGE SCALE GENOMIC DNA]</scope>
    <source>
        <strain evidence="6 7">10300</strain>
    </source>
</reference>
<name>A0A329RHK7_9STRA</name>
<reference evidence="1" key="2">
    <citation type="submission" date="2018-10" db="EMBL/GenBank/DDBJ databases">
        <title>Effector identification in a new, highly contiguous assembly of the strawberry crown rot pathogen Phytophthora cactorum.</title>
        <authorList>
            <person name="Armitage A.D."/>
            <person name="Nellist C.F."/>
            <person name="Bates H."/>
            <person name="Vickerstaff R.J."/>
            <person name="Harrison R.J."/>
        </authorList>
    </citation>
    <scope>NUCLEOTIDE SEQUENCE</scope>
    <source>
        <strain evidence="1">15-7</strain>
        <strain evidence="3">4032</strain>
        <strain evidence="2">4040</strain>
        <strain evidence="4">P415</strain>
        <strain evidence="5">P421</strain>
    </source>
</reference>
<protein>
    <submittedName>
        <fullName evidence="6">Uncharacterized protein</fullName>
    </submittedName>
</protein>
<dbReference type="VEuPathDB" id="FungiDB:PC110_g19721"/>
<dbReference type="Proteomes" id="UP000760860">
    <property type="component" value="Unassembled WGS sequence"/>
</dbReference>
<dbReference type="Proteomes" id="UP000774804">
    <property type="component" value="Unassembled WGS sequence"/>
</dbReference>
<dbReference type="Proteomes" id="UP000251314">
    <property type="component" value="Unassembled WGS sequence"/>
</dbReference>
<dbReference type="OrthoDB" id="113044at2759"/>
<evidence type="ECO:0000313" key="3">
    <source>
        <dbReference type="EMBL" id="KAG2887113.1"/>
    </source>
</evidence>
<dbReference type="EMBL" id="MJFZ01000979">
    <property type="protein sequence ID" value="RAW23851.1"/>
    <property type="molecule type" value="Genomic_DNA"/>
</dbReference>
<dbReference type="Proteomes" id="UP000735874">
    <property type="component" value="Unassembled WGS sequence"/>
</dbReference>
<comment type="caution">
    <text evidence="6">The sequence shown here is derived from an EMBL/GenBank/DDBJ whole genome shotgun (WGS) entry which is preliminary data.</text>
</comment>
<evidence type="ECO:0000313" key="6">
    <source>
        <dbReference type="EMBL" id="RAW23851.1"/>
    </source>
</evidence>
<organism evidence="6 7">
    <name type="scientific">Phytophthora cactorum</name>
    <dbReference type="NCBI Taxonomy" id="29920"/>
    <lineage>
        <taxon>Eukaryota</taxon>
        <taxon>Sar</taxon>
        <taxon>Stramenopiles</taxon>
        <taxon>Oomycota</taxon>
        <taxon>Peronosporomycetes</taxon>
        <taxon>Peronosporales</taxon>
        <taxon>Peronosporaceae</taxon>
        <taxon>Phytophthora</taxon>
    </lineage>
</organism>
<keyword evidence="7" id="KW-1185">Reference proteome</keyword>
<sequence>MERPVFANLPPTQQDAINKHMSLLGPEGVPHLASQCPEAVSARLKSFSRYENALLEHVQERMSVVTATAASATGEGSNIPKPLLVSVKTFEGKD</sequence>
<dbReference type="Proteomes" id="UP000697107">
    <property type="component" value="Unassembled WGS sequence"/>
</dbReference>
<evidence type="ECO:0000313" key="1">
    <source>
        <dbReference type="EMBL" id="KAG2815302.1"/>
    </source>
</evidence>
<proteinExistence type="predicted"/>
<evidence type="ECO:0000313" key="5">
    <source>
        <dbReference type="EMBL" id="KAG3203355.1"/>
    </source>
</evidence>